<proteinExistence type="predicted"/>
<protein>
    <submittedName>
        <fullName evidence="1">Uncharacterized protein</fullName>
    </submittedName>
</protein>
<name>A0A182JKJ0_ANOAO</name>
<dbReference type="VEuPathDB" id="VectorBase:AATE019794"/>
<organism evidence="1">
    <name type="scientific">Anopheles atroparvus</name>
    <name type="common">European mosquito</name>
    <dbReference type="NCBI Taxonomy" id="41427"/>
    <lineage>
        <taxon>Eukaryota</taxon>
        <taxon>Metazoa</taxon>
        <taxon>Ecdysozoa</taxon>
        <taxon>Arthropoda</taxon>
        <taxon>Hexapoda</taxon>
        <taxon>Insecta</taxon>
        <taxon>Pterygota</taxon>
        <taxon>Neoptera</taxon>
        <taxon>Endopterygota</taxon>
        <taxon>Diptera</taxon>
        <taxon>Nematocera</taxon>
        <taxon>Culicoidea</taxon>
        <taxon>Culicidae</taxon>
        <taxon>Anophelinae</taxon>
        <taxon>Anopheles</taxon>
    </lineage>
</organism>
<dbReference type="EnsemblMetazoa" id="AATE019794-RA">
    <property type="protein sequence ID" value="AATE019794-PA.1"/>
    <property type="gene ID" value="AATE019794"/>
</dbReference>
<accession>A0A182JKJ0</accession>
<reference evidence="1" key="1">
    <citation type="submission" date="2022-08" db="UniProtKB">
        <authorList>
            <consortium name="EnsemblMetazoa"/>
        </authorList>
    </citation>
    <scope>IDENTIFICATION</scope>
    <source>
        <strain evidence="1">EBRO</strain>
    </source>
</reference>
<sequence>MYSKIIFVLAIIAAVSAQSHYGQQQTQPQHYHHDEEHYGPVHYEYHYDVHDDHTGD</sequence>
<dbReference type="STRING" id="41427.A0A182JKJ0"/>
<evidence type="ECO:0000313" key="1">
    <source>
        <dbReference type="EnsemblMetazoa" id="AATE019794-PA.1"/>
    </source>
</evidence>
<dbReference type="AlphaFoldDB" id="A0A182JKJ0"/>